<proteinExistence type="predicted"/>
<dbReference type="RefSeq" id="YP_009120317.1">
    <property type="nucleotide sequence ID" value="NC_026440.1"/>
</dbReference>
<sequence length="435" mass="46958">MLSINKTFFSRGFLPVERGRSVGRSLHEQQQQGEPRGTKISSRLGAVGNAEKKEESTAGTQEKKNIKTRQEGAQWRPVFLVVTLAISFFRMGTSAHWRRCSAEAMQLTDVQRNPKEARLSLGALTISLALSKGVPLFFPLVVNAICQKKRKKAQMSLSNPVTAATAGTTTLATANAPATLSDLLAQQRQAAAAQQQALAQLTSGEELAALGAVQTAANTKRIRQIQTVRLVTTGALIVSLLVYALYIYYSIRTRYKDLLEAIDKAIAAGAYRKTSAFFIPFAYDYPIASQFQFENRGFPAAVVYAWYTKPYSTYARADFNKWISLMFAYAQTNQDASGQDIMCHIGKQYAIPQCHPACPGPPSDAAADYLTSIFTFGAQGAFVGGISGGPLAIFTGIAGGLFGAYTAYSRRNSAKALCGNSPSCTAPDGTVRTCS</sequence>
<evidence type="ECO:0000313" key="4">
    <source>
        <dbReference type="Proteomes" id="UP000202511"/>
    </source>
</evidence>
<reference evidence="3 4" key="1">
    <citation type="journal article" date="2015" name="Parasitol. Res.">
        <title>Viruses in close associations with free-living amoebae.</title>
        <authorList>
            <person name="Scheid P."/>
        </authorList>
    </citation>
    <scope>NUCLEOTIDE SEQUENCE [LARGE SCALE GENOMIC DNA]</scope>
    <source>
        <strain evidence="3">KlaHel</strain>
    </source>
</reference>
<feature type="compositionally biased region" description="Basic and acidic residues" evidence="1">
    <location>
        <begin position="50"/>
        <end position="69"/>
    </location>
</feature>
<keyword evidence="2" id="KW-0812">Transmembrane</keyword>
<protein>
    <recommendedName>
        <fullName evidence="5">Transmembrane protein</fullName>
    </recommendedName>
</protein>
<evidence type="ECO:0008006" key="5">
    <source>
        <dbReference type="Google" id="ProtNLM"/>
    </source>
</evidence>
<name>A0A0B5JE83_9VIRU</name>
<keyword evidence="2" id="KW-0472">Membrane</keyword>
<keyword evidence="2" id="KW-1133">Transmembrane helix</keyword>
<evidence type="ECO:0000313" key="3">
    <source>
        <dbReference type="EMBL" id="AJF98082.1"/>
    </source>
</evidence>
<evidence type="ECO:0000256" key="1">
    <source>
        <dbReference type="SAM" id="MobiDB-lite"/>
    </source>
</evidence>
<feature type="region of interest" description="Disordered" evidence="1">
    <location>
        <begin position="22"/>
        <end position="69"/>
    </location>
</feature>
<feature type="transmembrane region" description="Helical" evidence="2">
    <location>
        <begin position="117"/>
        <end position="146"/>
    </location>
</feature>
<feature type="transmembrane region" description="Helical" evidence="2">
    <location>
        <begin position="230"/>
        <end position="249"/>
    </location>
</feature>
<feature type="transmembrane region" description="Helical" evidence="2">
    <location>
        <begin position="77"/>
        <end position="97"/>
    </location>
</feature>
<evidence type="ECO:0000256" key="2">
    <source>
        <dbReference type="SAM" id="Phobius"/>
    </source>
</evidence>
<dbReference type="GeneID" id="23462999"/>
<dbReference type="KEGG" id="vg:23462999"/>
<dbReference type="Proteomes" id="UP000202511">
    <property type="component" value="Segment"/>
</dbReference>
<dbReference type="EMBL" id="KP136319">
    <property type="protein sequence ID" value="AJF98082.1"/>
    <property type="molecule type" value="Genomic_DNA"/>
</dbReference>
<accession>A0A0B5JE83</accession>
<organism evidence="3 4">
    <name type="scientific">Pandoravirus inopinatum</name>
    <dbReference type="NCBI Taxonomy" id="1605721"/>
    <lineage>
        <taxon>Viruses</taxon>
        <taxon>Pandoravirus</taxon>
    </lineage>
</organism>